<proteinExistence type="predicted"/>
<feature type="transmembrane region" description="Helical" evidence="1">
    <location>
        <begin position="96"/>
        <end position="129"/>
    </location>
</feature>
<keyword evidence="3" id="KW-1185">Reference proteome</keyword>
<keyword evidence="2" id="KW-0418">Kinase</keyword>
<reference evidence="3" key="1">
    <citation type="submission" date="2019-02" db="EMBL/GenBank/DDBJ databases">
        <title>Draft genome sequence of Sphaerospermopsis reniformis NIES-1949.</title>
        <authorList>
            <person name="Yamaguchi H."/>
            <person name="Suzuki S."/>
            <person name="Kawachi M."/>
        </authorList>
    </citation>
    <scope>NUCLEOTIDE SEQUENCE [LARGE SCALE GENOMIC DNA]</scope>
    <source>
        <strain evidence="3">NIES-1949</strain>
    </source>
</reference>
<gene>
    <name evidence="2" type="ORF">SR1949_13280</name>
</gene>
<dbReference type="AlphaFoldDB" id="A0A479ZXC6"/>
<feature type="transmembrane region" description="Helical" evidence="1">
    <location>
        <begin position="440"/>
        <end position="473"/>
    </location>
</feature>
<comment type="caution">
    <text evidence="2">The sequence shown here is derived from an EMBL/GenBank/DDBJ whole genome shotgun (WGS) entry which is preliminary data.</text>
</comment>
<keyword evidence="1" id="KW-0472">Membrane</keyword>
<dbReference type="EMBL" id="BJCE01000030">
    <property type="protein sequence ID" value="GCL36226.1"/>
    <property type="molecule type" value="Genomic_DNA"/>
</dbReference>
<feature type="transmembrane region" description="Helical" evidence="1">
    <location>
        <begin position="413"/>
        <end position="434"/>
    </location>
</feature>
<organism evidence="2 3">
    <name type="scientific">Sphaerospermopsis reniformis</name>
    <dbReference type="NCBI Taxonomy" id="531300"/>
    <lineage>
        <taxon>Bacteria</taxon>
        <taxon>Bacillati</taxon>
        <taxon>Cyanobacteriota</taxon>
        <taxon>Cyanophyceae</taxon>
        <taxon>Nostocales</taxon>
        <taxon>Aphanizomenonaceae</taxon>
        <taxon>Sphaerospermopsis</taxon>
    </lineage>
</organism>
<sequence>MVIGIDRRAVGVFPDRHDAEQALHELRHSGFPMERVSVIARHHENEEIAGHQVREKVGDQAEEGATIGAISGGVLGGITGLLVGLGTLAIPGVGPIMLAGATATALITTLAGAGIGAAAGGLIGALIGLGIPEEKAKIYHDRVQRGEYLVIIDGTDAEIARAKEILHHWRIEEFEVYDQPDGKQPTTEVVHQDVTVPRETTVPKETTVLKETTVPRETTVPKEKTVHRETTVLKYAIGYFSLLQDAETAINDLRNAGFPLNQIALIHRERQHRDAFGGVHWSDRFESTRFNIPDHQTQFYNERIHQGDYIIIAGGTDTDIHRAATILNRHGIKQWQVYEANGHVKAPSPAPLQTTKRAVGVFSHRRDAETALRDLRNAGFPMNQVSLIAKDTDNSEKRNLEGNKADEGLKAGAATGGAIGGIGGLLVGLGTLAIPGVGPVMAGGAVATALATTLTGGVVGAAVGGIAGGLIGLGIPEERARVYSDRFQRGHYLIIVDGTQVQIHQAETILKGLGIEEFDIYDARDVNEYQPSEHQRSFETVKPTETVHGDFTGEAPVIIIDHRQKTV</sequence>
<evidence type="ECO:0000313" key="3">
    <source>
        <dbReference type="Proteomes" id="UP000300142"/>
    </source>
</evidence>
<dbReference type="PANTHER" id="PTHR36109:SF2">
    <property type="entry name" value="MEMBRANE PROTEIN"/>
    <property type="match status" value="1"/>
</dbReference>
<dbReference type="GO" id="GO:0016301">
    <property type="term" value="F:kinase activity"/>
    <property type="evidence" value="ECO:0007669"/>
    <property type="project" value="UniProtKB-KW"/>
</dbReference>
<dbReference type="RefSeq" id="WP_137666803.1">
    <property type="nucleotide sequence ID" value="NZ_BJCE01000030.1"/>
</dbReference>
<accession>A0A479ZXC6</accession>
<dbReference type="InterPro" id="IPR052948">
    <property type="entry name" value="Low_temp-induced_all0457"/>
</dbReference>
<name>A0A479ZXC6_9CYAN</name>
<evidence type="ECO:0000313" key="2">
    <source>
        <dbReference type="EMBL" id="GCL36226.1"/>
    </source>
</evidence>
<keyword evidence="2" id="KW-0808">Transferase</keyword>
<dbReference type="PANTHER" id="PTHR36109">
    <property type="entry name" value="MEMBRANE PROTEIN-RELATED"/>
    <property type="match status" value="1"/>
</dbReference>
<dbReference type="Proteomes" id="UP000300142">
    <property type="component" value="Unassembled WGS sequence"/>
</dbReference>
<feature type="transmembrane region" description="Helical" evidence="1">
    <location>
        <begin position="64"/>
        <end position="90"/>
    </location>
</feature>
<protein>
    <submittedName>
        <fullName evidence="2">Signal transduction histidine kinase LytS</fullName>
    </submittedName>
</protein>
<keyword evidence="1" id="KW-0812">Transmembrane</keyword>
<keyword evidence="1" id="KW-1133">Transmembrane helix</keyword>
<evidence type="ECO:0000256" key="1">
    <source>
        <dbReference type="SAM" id="Phobius"/>
    </source>
</evidence>